<evidence type="ECO:0000313" key="2">
    <source>
        <dbReference type="Proteomes" id="UP001558353"/>
    </source>
</evidence>
<accession>A0ABV3UTE5</accession>
<evidence type="ECO:0000313" key="1">
    <source>
        <dbReference type="EMBL" id="MEX3528314.1"/>
    </source>
</evidence>
<sequence length="357" mass="40337">MNRHSQSSGDNSTQLSASGDIIIGITEERAREISTIVARQVIEKYAEEGLTVIQDRIIKLDDRVLAELIRQGRLEVFADPGFQRAYRTAQESAAVSDAETDYDLLAGLIIKRTEANNDRFQNTTIEQCISLIDKIDIRALQALTVLYATSYVSPIAPSMKDGLDAYESFLTRLIEFELPRSHTWIEHLDSLNIIRINHFSIPNSFEKELTTGMSGYVSRGAPRFGPTAPLTYTNASEQYPPLTIPHELRPEFDRFAAASPSGWISLRELPGLRGMPDEQHQAIQREAEEKYDFGKVDESLIPAFMKEVRNRPMLKLVEEWRSALPVGILFTMTSRTLAAVNAHRLDPNFELPETPEW</sequence>
<comment type="caution">
    <text evidence="1">The sequence shown here is derived from an EMBL/GenBank/DDBJ whole genome shotgun (WGS) entry which is preliminary data.</text>
</comment>
<dbReference type="RefSeq" id="WP_368522214.1">
    <property type="nucleotide sequence ID" value="NZ_JAYWMA010000004.1"/>
</dbReference>
<keyword evidence="2" id="KW-1185">Reference proteome</keyword>
<protein>
    <submittedName>
        <fullName evidence="1">LPO_1073/Vpar_1526 family protein</fullName>
    </submittedName>
</protein>
<dbReference type="NCBIfam" id="NF045477">
    <property type="entry name" value="LPO_1073_dom"/>
    <property type="match status" value="1"/>
</dbReference>
<reference evidence="1 2" key="1">
    <citation type="journal article" date="2024" name="Fungal Genet. Biol.">
        <title>The porcine skin microbiome exhibits broad fungal antagonism.</title>
        <authorList>
            <person name="De La Cruz K.F."/>
            <person name="Townsend E.C."/>
            <person name="Alex Cheong J.Z."/>
            <person name="Salamzade R."/>
            <person name="Liu A."/>
            <person name="Sandstrom S."/>
            <person name="Davila E."/>
            <person name="Huang L."/>
            <person name="Xu K.H."/>
            <person name="Wu S.Y."/>
            <person name="Meudt J.J."/>
            <person name="Shanmuganayagam D."/>
            <person name="Gibson A.L.F."/>
            <person name="Kalan L.R."/>
        </authorList>
    </citation>
    <scope>NUCLEOTIDE SEQUENCE [LARGE SCALE GENOMIC DNA]</scope>
    <source>
        <strain evidence="1 2">LK2569</strain>
    </source>
</reference>
<dbReference type="EMBL" id="JAYWMA010000004">
    <property type="protein sequence ID" value="MEX3528314.1"/>
    <property type="molecule type" value="Genomic_DNA"/>
</dbReference>
<organism evidence="1 2">
    <name type="scientific">Corynebacterium xerosis</name>
    <dbReference type="NCBI Taxonomy" id="1725"/>
    <lineage>
        <taxon>Bacteria</taxon>
        <taxon>Bacillati</taxon>
        <taxon>Actinomycetota</taxon>
        <taxon>Actinomycetes</taxon>
        <taxon>Mycobacteriales</taxon>
        <taxon>Corynebacteriaceae</taxon>
        <taxon>Corynebacterium</taxon>
    </lineage>
</organism>
<dbReference type="InterPro" id="IPR053773">
    <property type="entry name" value="Vpar_1526-like"/>
</dbReference>
<name>A0ABV3UTE5_9CORY</name>
<proteinExistence type="predicted"/>
<dbReference type="Proteomes" id="UP001558353">
    <property type="component" value="Unassembled WGS sequence"/>
</dbReference>
<gene>
    <name evidence="1" type="ORF">VVR64_04425</name>
</gene>